<gene>
    <name evidence="3" type="ORF">M9Y10_045902</name>
</gene>
<comment type="caution">
    <text evidence="3">The sequence shown here is derived from an EMBL/GenBank/DDBJ whole genome shotgun (WGS) entry which is preliminary data.</text>
</comment>
<proteinExistence type="predicted"/>
<name>A0ABR2JXR8_9EUKA</name>
<protein>
    <submittedName>
        <fullName evidence="3">Uncharacterized protein</fullName>
    </submittedName>
</protein>
<organism evidence="3 4">
    <name type="scientific">Tritrichomonas musculus</name>
    <dbReference type="NCBI Taxonomy" id="1915356"/>
    <lineage>
        <taxon>Eukaryota</taxon>
        <taxon>Metamonada</taxon>
        <taxon>Parabasalia</taxon>
        <taxon>Tritrichomonadida</taxon>
        <taxon>Tritrichomonadidae</taxon>
        <taxon>Tritrichomonas</taxon>
    </lineage>
</organism>
<feature type="region of interest" description="Disordered" evidence="2">
    <location>
        <begin position="1"/>
        <end position="21"/>
    </location>
</feature>
<sequence length="304" mass="35331">MNMPGDSDFESDDQNSSLTEMITTKNDLKVKYSAVVQTKKEQEKKIEDLKQRIEEMNEKGNISLRILDEKKDLLTKEHDRLEKLLDSLPTIDFLNEQAKYLTNLVEEQMVSDHPSSFLDAKDLQEIGILNSNESLAILQQRLKQMVNRLNELLSSTDNFNENFQFDNSFESEILKKKIKIIKNMSPISSSLARQQCEQLEDEVYDLREEIKRLKEKQESENLGPPITIEDVKREVEAAGGEALKLTCIRGCLYKYMTTLFRVEHRFKRLYAITDSTELPVVTFIKTLIPSSPIPKNHRKYHSLR</sequence>
<evidence type="ECO:0000313" key="4">
    <source>
        <dbReference type="Proteomes" id="UP001470230"/>
    </source>
</evidence>
<dbReference type="Proteomes" id="UP001470230">
    <property type="component" value="Unassembled WGS sequence"/>
</dbReference>
<evidence type="ECO:0000313" key="3">
    <source>
        <dbReference type="EMBL" id="KAK8883251.1"/>
    </source>
</evidence>
<feature type="coiled-coil region" evidence="1">
    <location>
        <begin position="189"/>
        <end position="216"/>
    </location>
</feature>
<evidence type="ECO:0000256" key="2">
    <source>
        <dbReference type="SAM" id="MobiDB-lite"/>
    </source>
</evidence>
<keyword evidence="1" id="KW-0175">Coiled coil</keyword>
<evidence type="ECO:0000256" key="1">
    <source>
        <dbReference type="SAM" id="Coils"/>
    </source>
</evidence>
<dbReference type="EMBL" id="JAPFFF010000009">
    <property type="protein sequence ID" value="KAK8883251.1"/>
    <property type="molecule type" value="Genomic_DNA"/>
</dbReference>
<reference evidence="3 4" key="1">
    <citation type="submission" date="2024-04" db="EMBL/GenBank/DDBJ databases">
        <title>Tritrichomonas musculus Genome.</title>
        <authorList>
            <person name="Alves-Ferreira E."/>
            <person name="Grigg M."/>
            <person name="Lorenzi H."/>
            <person name="Galac M."/>
        </authorList>
    </citation>
    <scope>NUCLEOTIDE SEQUENCE [LARGE SCALE GENOMIC DNA]</scope>
    <source>
        <strain evidence="3 4">EAF2021</strain>
    </source>
</reference>
<keyword evidence="4" id="KW-1185">Reference proteome</keyword>
<accession>A0ABR2JXR8</accession>
<feature type="coiled-coil region" evidence="1">
    <location>
        <begin position="32"/>
        <end position="84"/>
    </location>
</feature>